<dbReference type="EMBL" id="CP016312">
    <property type="protein sequence ID" value="APD09736.1"/>
    <property type="molecule type" value="Genomic_DNA"/>
</dbReference>
<dbReference type="STRING" id="56956.A0O31_01628"/>
<evidence type="ECO:0000313" key="2">
    <source>
        <dbReference type="Proteomes" id="UP000182993"/>
    </source>
</evidence>
<accession>A0A1J0LU31</accession>
<sequence length="160" mass="17539">MPRRCTICTHPQREEIDRALASGQPFRTIAVRYGVSATSLKRHRAHVQDAIQQAIEAKVVSVGASVLDRIRELNREARSLLEEARSKGRYAAAVQAIGAATRLLELEAKLLGELDERPSVQVALVASPEWARLRAVVLEALAPYPEARAALVERLEAEGA</sequence>
<proteinExistence type="predicted"/>
<organism evidence="1 2">
    <name type="scientific">Thermus brockianus</name>
    <dbReference type="NCBI Taxonomy" id="56956"/>
    <lineage>
        <taxon>Bacteria</taxon>
        <taxon>Thermotogati</taxon>
        <taxon>Deinococcota</taxon>
        <taxon>Deinococci</taxon>
        <taxon>Thermales</taxon>
        <taxon>Thermaceae</taxon>
        <taxon>Thermus</taxon>
    </lineage>
</organism>
<gene>
    <name evidence="1" type="ORF">A0O31_01628</name>
</gene>
<evidence type="ECO:0000313" key="1">
    <source>
        <dbReference type="EMBL" id="APD09736.1"/>
    </source>
</evidence>
<dbReference type="KEGG" id="tbc:A0O31_01628"/>
<name>A0A1J0LU31_THEBO</name>
<protein>
    <submittedName>
        <fullName evidence="1">Uncharacterized protein</fullName>
    </submittedName>
</protein>
<reference evidence="2" key="1">
    <citation type="submission" date="2016-06" db="EMBL/GenBank/DDBJ databases">
        <title>Whole genome sequencing of Thermus brockianus strain GE-1.</title>
        <authorList>
            <person name="Schaefers C."/>
            <person name="Blank S."/>
            <person name="Wiebusch S."/>
            <person name="Elleuche S."/>
            <person name="Antranikian G."/>
        </authorList>
    </citation>
    <scope>NUCLEOTIDE SEQUENCE [LARGE SCALE GENOMIC DNA]</scope>
    <source>
        <strain evidence="2">GE-1</strain>
    </source>
</reference>
<dbReference type="AlphaFoldDB" id="A0A1J0LU31"/>
<dbReference type="Proteomes" id="UP000182993">
    <property type="component" value="Chromosome"/>
</dbReference>